<keyword evidence="3" id="KW-1185">Reference proteome</keyword>
<evidence type="ECO:0000256" key="1">
    <source>
        <dbReference type="SAM" id="SignalP"/>
    </source>
</evidence>
<proteinExistence type="predicted"/>
<dbReference type="InParanoid" id="A0A074YV42"/>
<evidence type="ECO:0000313" key="3">
    <source>
        <dbReference type="Proteomes" id="UP000030641"/>
    </source>
</evidence>
<organism evidence="2 3">
    <name type="scientific">Aureobasidium subglaciale (strain EXF-2481)</name>
    <name type="common">Aureobasidium pullulans var. subglaciale</name>
    <dbReference type="NCBI Taxonomy" id="1043005"/>
    <lineage>
        <taxon>Eukaryota</taxon>
        <taxon>Fungi</taxon>
        <taxon>Dikarya</taxon>
        <taxon>Ascomycota</taxon>
        <taxon>Pezizomycotina</taxon>
        <taxon>Dothideomycetes</taxon>
        <taxon>Dothideomycetidae</taxon>
        <taxon>Dothideales</taxon>
        <taxon>Saccotheciaceae</taxon>
        <taxon>Aureobasidium</taxon>
    </lineage>
</organism>
<evidence type="ECO:0000313" key="2">
    <source>
        <dbReference type="EMBL" id="KER00030.1"/>
    </source>
</evidence>
<dbReference type="OrthoDB" id="4410170at2759"/>
<dbReference type="EMBL" id="KL584750">
    <property type="protein sequence ID" value="KER00030.1"/>
    <property type="molecule type" value="Genomic_DNA"/>
</dbReference>
<dbReference type="OMA" id="HEACTTM"/>
<dbReference type="AlphaFoldDB" id="A0A074YV42"/>
<dbReference type="HOGENOM" id="CLU_1854868_0_0_1"/>
<gene>
    <name evidence="2" type="ORF">AUEXF2481DRAFT_209426</name>
</gene>
<protein>
    <submittedName>
        <fullName evidence="2">Uncharacterized protein</fullName>
    </submittedName>
</protein>
<dbReference type="RefSeq" id="XP_013347802.1">
    <property type="nucleotide sequence ID" value="XM_013492348.1"/>
</dbReference>
<feature type="signal peptide" evidence="1">
    <location>
        <begin position="1"/>
        <end position="27"/>
    </location>
</feature>
<dbReference type="Proteomes" id="UP000030641">
    <property type="component" value="Unassembled WGS sequence"/>
</dbReference>
<accession>A0A074YV42</accession>
<sequence>MHATSLIISTSLALALTPAGVLGWAQAANGVWVASNTWYGRVGNYNNVHESCTRMNSQTVLTSGECAYWTDGNGNMGHGNCYAHDDKVGCESCNEDGRAKCLVGCQITCAFVGGASSVASCINRCRGLCRDQNFCTDG</sequence>
<keyword evidence="1" id="KW-0732">Signal</keyword>
<feature type="chain" id="PRO_5001704753" evidence="1">
    <location>
        <begin position="28"/>
        <end position="138"/>
    </location>
</feature>
<dbReference type="GeneID" id="25362524"/>
<reference evidence="2 3" key="1">
    <citation type="journal article" date="2014" name="BMC Genomics">
        <title>Genome sequencing of four Aureobasidium pullulans varieties: biotechnological potential, stress tolerance, and description of new species.</title>
        <authorList>
            <person name="Gostin Ar C."/>
            <person name="Ohm R.A."/>
            <person name="Kogej T."/>
            <person name="Sonjak S."/>
            <person name="Turk M."/>
            <person name="Zajc J."/>
            <person name="Zalar P."/>
            <person name="Grube M."/>
            <person name="Sun H."/>
            <person name="Han J."/>
            <person name="Sharma A."/>
            <person name="Chiniquy J."/>
            <person name="Ngan C.Y."/>
            <person name="Lipzen A."/>
            <person name="Barry K."/>
            <person name="Grigoriev I.V."/>
            <person name="Gunde-Cimerman N."/>
        </authorList>
    </citation>
    <scope>NUCLEOTIDE SEQUENCE [LARGE SCALE GENOMIC DNA]</scope>
    <source>
        <strain evidence="2 3">EXF-2481</strain>
    </source>
</reference>
<name>A0A074YV42_AURSE</name>